<dbReference type="Proteomes" id="UP000659654">
    <property type="component" value="Unassembled WGS sequence"/>
</dbReference>
<feature type="compositionally biased region" description="Polar residues" evidence="1">
    <location>
        <begin position="2708"/>
        <end position="2723"/>
    </location>
</feature>
<feature type="region of interest" description="Disordered" evidence="1">
    <location>
        <begin position="2778"/>
        <end position="2811"/>
    </location>
</feature>
<dbReference type="InterPro" id="IPR002035">
    <property type="entry name" value="VWF_A"/>
</dbReference>
<evidence type="ECO:0000256" key="1">
    <source>
        <dbReference type="SAM" id="MobiDB-lite"/>
    </source>
</evidence>
<evidence type="ECO:0000259" key="2">
    <source>
        <dbReference type="SMART" id="SM00327"/>
    </source>
</evidence>
<feature type="region of interest" description="Disordered" evidence="1">
    <location>
        <begin position="1728"/>
        <end position="1749"/>
    </location>
</feature>
<feature type="compositionally biased region" description="Basic and acidic residues" evidence="1">
    <location>
        <begin position="2801"/>
        <end position="2811"/>
    </location>
</feature>
<feature type="compositionally biased region" description="Polar residues" evidence="1">
    <location>
        <begin position="225"/>
        <end position="239"/>
    </location>
</feature>
<feature type="compositionally biased region" description="Basic and acidic residues" evidence="1">
    <location>
        <begin position="541"/>
        <end position="561"/>
    </location>
</feature>
<feature type="compositionally biased region" description="Basic and acidic residues" evidence="1">
    <location>
        <begin position="2412"/>
        <end position="2424"/>
    </location>
</feature>
<proteinExistence type="predicted"/>
<sequence length="5601" mass="629193">MHTCVCSQCRALRASGDEMRPTFPTSHIPRYLINLAEPAKEPPRPCVQEINARSKLEYERWCELRRSFNIHRLKRTRSATIERRVRFHNTTVKTFFDDRATSEEVLRAKEAIDQFKEKIPRYRSESIPVIPAYSDEFNWICNCKSHHKSSSSRHVQFECSTPRSQSHSEDIWLPQTDLGVVRTRKYDSEFNSSQISVSSDSCQRRKDKKKFRDTLARMRQGVRNVFTNERNPNYNQGPSASHYEYDRQPYQQGRQAQRIPPLMSRSMAPDFEDDGEYAEISNVRSHSNDRDDSHRIHRKREMSAPISPKTVKFTDQPLTQNHGSAFQPLGAQRPQRLQAAPLPPPQRIGLLQQSIGPNPKRESTERLPQAGQGVPIHQPPQQQRSIPTQQVHSQQQRQQVQPIQPQGLQRPQQPRQIVDAPPQNVTYRPQPTYAKPDKFRFQPIQTDQSIRHEPVLPSPAQSNRISAGTLDEATLDLLRISDAPSTVSFSSTARLSPNSDILPKSASTTSMNKVVRTPDGGVMKISNAFTWDANRNPSMDSSHHDTARHTQTKDVTNDIRRSQAPSPPTARTHETEFEAHVQFPPVIKTTVEGQLKMEKTVGTHLRSIDHSIARAYKIRDTTTHYKIKTRLGKRELVLEEQANKTSDDSKDVRSGGHYKFSVFEDGKQVGEHEADINVPDNMAKPDFLGKLSERLLADIASLDGDDIIASTRVEIERIEDVTDIVKTYLIGQGVLEDDISEPIEAIDLPKQDINLVKEGRDIDDTIKIGLKAKRPESDTESVNSLKFKKKYEPEVTADCDLHRTEDRSSIKIIFAEARMAELALLIRIQRLKPKPLKLEKANYGLESEGQEFKGETIIRNLKKYPSDEEPESPKEPPPSSYELVQQGQNLEGNVAISRDRRFSEAESEISTVHVEHEPPAAAYDFETAGRRLEGHSVFRKQKRYSEASIDEVSLPGVRQRGGITYVTVVKKEDHGLFEVIMECPNVASPSSIKVKEIPDQRYENLEYMKVIERLGDNQEYIEKILKTANSWKGALNLNEVNIENTTVIFGLDNARQTSDQIEVTRSYGHRVGQSFNALEMSMETFNQQVCMERRETHPRDADVGTFMSDRRTMSIVRDVMEFKVETEHCSVMMENRGAVQEQVQKGWADEVRGRWNRSSSAMRASYVVAQSDGAVTGVGVAQQVATSSTSNSTSAGRSRRIVHERLVEGNTARVWHAVAPSESVAKHFVSSSSTTSTSGTVPPPLISAPPANLFDTHASRSLFIPNLKTLLPPHAAAQTVLSDVPSLASGIKISTEEKQKEDLQTQVQQVTIRPSSSLTRSNQFSNAVSSQARHSSLNRPLSFHNEYTVIDGSGRRRHVVESGSESFSSCSWGSGGSSTKTTSEVKETQSGSSSSSGFVDSPSSIGARFDIPISRQMSVPSFPIPRIIPGREEESAREFMDQMRRFRPPTAMFNNPNRIFICTTEPIPEEKVRNIPIGRQGSVDPFRGRSRSRTPWNDRESSVVSTTTISESVTETVNETRGNQNYESRRQRSVVSVISNSSSNLHHEVSNSQSSLYNQLMARAKSMQQECQRLFSLAHSLNRCTSVDRFGRGRAVTPIAVRILSGREHRAASVAGFSTLHERENVSERSSVSREVPISTNRRQIQIPVHILSGRTNESRSHHYQSSFQRSHSVSAPSSHYKIIKSATQGNLHDVSESNYSSTENVTQSEYGMGFDRSSVVSESIRENIEAQGRGRSQPVTTEEEKEKVNLTTNISGTTAGPNLCEHEVIRESSQVSQSGGIPITKNLEEKEKYSYNEQQSGSIPTNRGIFEDEKVQKSETLNQSKQGPNLYQGTQVQQDQSSYEKETVNQTTTVTGGPIYTQAGSNLLDLVKENASQQSGSNVQVITSGTSEPRSSYERETFQQNTNISGGILGHIQPNLTGETVQEKEQVTVTQGVIPVPESAKSSYEKETYHQQSNVSGGIPVQVQPNLSGENVNERERITVSQSGHSTVPVQPEPRSSYERETYHQETNISGGIPVQVQPTFTDENIQGREQITVVQTGGYSVAQPKERSEETYKEQYNVQQDAPRKTTVADAFERTVEQIRANEEITSTGDKKPVVLQTDEPKLAVYQQQQHKLETTVTSNEQNASQQTNIVPTDSLIIPQNLQRTISQESVAVQLSEATSEPEAERVQDVEVEERIFRKSRSKSKTPVTVSMEAEVTPTYQFRSLKKFASTELNIEEEEKTISSVRKVEDWLQNKSIDETPDEAFEQVQDIETDSAQMTISIDDAQALFDRTQAERRAVDEMQQLPEGPESYEIATHNVKLSKVEQANLASLTVESVRNVDSTNQSMSAAALNAINAETAIQHPEVSDGANVALPEQSRPVAVSSGDFVAVYPEVVPAPAAPGQLYTIDEHAVIAPGVTDTSNQPKELKGTQHSDSGFRESTVISKQSDEVPAIKRPSRISESPTEFSFADSLNLDSRRAQSEYIDRRESVDESMISQTISGVVYPSIEASDLQEEYSTDTERDIDNLLTTVNLNKIGDHCYDFAESDFSIPVEYKGSESIKAAGSSEINREVTLESNDSAISVGTLATVSRNESLQMTTEHAKDNRLEYQSSFRQADIKGNAATLQRDKSTEAVNKAVNEAQENTVYMDHTGELIEAKQLAEATYKSEKREEKNSLLTRSATEENVTEHVNATHMPFPETVENIQRERRSASEVRAFSVAPDQTTESNLQRETSQEVCDFTQGESRREQSVGSFNEYSDTAVTTDANLQKIKKTPLARLADVEWNHQEIEKSELKTKHASDESQDQSTQLTRPTDVKQGAEVKSRDKSFEKVQLRSQASIEKSLDYQTSLKIAGEKANTEAKIRSASQERADIRCNESQESTVNLYETIEVVDAVGHADGEVGLEQKKSKEFFYKRAPEGLERTEEKERVEEEGVLAPRLEYLETNRATVSDRLSAKSSESKVVSSEEHNRSEEIYREEESRQEHLSGRDKRTEEIEQENINITSTGVGAPGKKDLTTLERETFEYNENTGGGRQPGSRTVIETENYNQNDLISGGGRQPSNNTIIETENYEYNEKGELIPTKPKSRTEITTETVEINQTGGIPTVPVVPAAPKTVVEEESQKFEETVTQQPAKPVQPVLPVLEEIPVLEEAKLVETIKPDENIQVQYRIQPKEKKEVAAIQVKGKSDEHVSKGLSTDKKEAVTELTQKEADEKTSTTKPEVITATGIANINAPVDATLHQQVTLARTASAERLDKKLPDISRIQGLANLEASKEEDAQVNTNIERNPFQGMADMTQSVYIKEDAGLDSKAAGFEENWLDSLLEQKEDKEGAAKELKKPNEEKIDKKTKEAGNEQVGYIYQTKIIDKEETIDKSLPVRQLSSSALNAKASEENATEITPEFGRESAEIKDYTHPETSGDAESRKFKIEQEQAAQNLQRSQDDASAQRIQPLKVTEELQKNLKEYGDAQKILTSSFTKILQNPDWTFDDVTVKFNEFLTHIFKAPAAGDEKKESEVSLSTQEQRALADILKLIANEDSLSFATKAASEIATALHSAMTATPIREDIATKLKIGPKEEVEKKVREMVESVANLSQNYDLVDQESLIQILLADSPWTERDLQTKAATLEEAGLLAALSQPIDAGLAEKDEPIPRTAQAPNLNLSDALITADSHLLRISDNEATEKTKQDQQTLIGELLTPESGNDETSLTAEWLKISKDRQQRAETSFSDKSDTEEVEMKLEEPHEALGVGRKFAKELQRSESGTIMPTQDEAKVSLSLDATEDKKDGRRRREEIVEEIETSSQTDMKARKPTRRTEIITETFDQTNDSNLLKKKEEQGQGGWGYDLIIEYPGRRRRIEETWEEWMAEEERREAERKRRQTIEEEEIITREDSSSNIPSQRGRKIIEEETTERTEQSDFTGLPAKGKKTVIETTDEMETHDYDTVTVKVQPKEIKTEFATVISTPNEFPVQTFETVASGDERVKISVDLFGQTEKPVVASTVRRLSNVSEPASSALDAAEEDSALLIADIKAKAKLIEEAERILATSKNHAPLVLETTEATEENLSTSNVWDIPEKSEATELSRVVPRTVEPMVVKMRESKEEVRQVGYVYDNKEIAEQKDTTLRDKNFGGNLVLTSKHATEETKNSAINLSRQQELENVRSKQIEKINEKLKLQLLESIHENTAINANFSTQSLIEHVIKAFTCPNVDEPQTRKLKETTHVYDTVNYEYERKNEKNEAERVNKIAELASPLVLNTNASEEYELDVVRELSRDNEFKNDDVLLKCANKLPECVLHTKASTSRYALYNDQFQRESDRSSTETNIILANTHPAEAKRTKEAGDEQQLTQISKHNEPEGLEHDRTVWLARFGGTFQLKTDAADDVELNVSREIESSAPKHLTFNHVVITGNTDATKLDSLQSGSDERWLQCQFQKSESRERIDKLAKAKQEQKHRGHFLESEHETLVYNTELRRPEEKEEKLLKKIIPNEGNNVVLLSKASKEELEEKQFDLTSGKDRDLNENIIIRAVRDIEPSILNTPEATFYVLTYSHEFRRPEDVDYITKIRQIPNETNPSGIKCKESTNIVEITNFKYDKKESNEEKGHLVYIKRFGGLFTLNTEYASEDQTSYDRHHQRDNDLREQIQRVFRAVNQETPVNLQTKQSTEVDTVLGCSLFHSNEIDKIHHIVKTANCIANFIKCKESTQESMTTNLTYERNEAEASTSTIRDEARYGGRLSYGSAASGDVEIQTTNQLDANPVTDLKAHELCVAISRDAEPLVLSTPQSTFDQCNISSNYSKPNSGDFLHLSLAIPRSPEGTPYLRTKESEQHHEHFNCDYQREQAKSEITETRWIPRFGGHTSLHSKAAEESQHMCDADIVNPRPNNLQDQLRVIIKREPDQHPRLATKASESHEATISTSLQRSEAREIYQIKLVAPRTWEQKPSVKVTESKEVEHLNNVQLTRPEAYQTVDHTKFEPRFGGQFSLNTNRAQSKEIECSAFLQRIPAIDSSQLIISIPREEQPLLMIGKNSSSEETTCNADISSQKAFQLNASVSLKTSNDNEPLKHKIREAGNVNTTTNISLQAGGQAESEIEHTRDMPGFGGSYNISCKAAGEAKGGDNNINLQRPESREEKKIVIKIASTHDPQRLDLLAAADERTGVQTDLTRPPAVGSHSLVAVEKILDKVYLHAYESGAELVELTQTEVRQRTADLLAEGVAARAPRETSPISLRTDYARESVIRLDSALQPAEDERRKREVEYNAGLPRTEEPLVLNCEAVDQVKLRVKDAEEEKKEKRVSFAADVKDDDHNLGLDMSMSVEERNKPSIIKKPIKKDREHRGRRRELKANEAPSFSPVRRNSLLMALNIGSPHNMPHFKTLEDIVKAIKEAGLEYSNLIFGIDYTRSNYYQGERTFDGRSLHALNEEPNPYQQVIEIVGKTLSSFDADGEIPVYGFGDEECTDTDCFNIIDRNDMDATCHGFEEVLKVYNKVTPSVAMSGPTNFVPLIQKAMEICVEKHSYHILVIVADGQVTNEKINQRAIAAASHYPLSIIMVGVGDGPWDMMTRFDETLPKRQFDNFHFVDFHKVMFNSPNQEAAFALNALMEIPDQYKAIKELGLLKKNRRG</sequence>
<feature type="region of interest" description="Disordered" evidence="1">
    <location>
        <begin position="1694"/>
        <end position="1714"/>
    </location>
</feature>
<name>A0A1I7RPQ3_BURXY</name>
<feature type="compositionally biased region" description="Polar residues" evidence="1">
    <location>
        <begin position="1984"/>
        <end position="1994"/>
    </location>
</feature>
<feature type="region of interest" description="Disordered" evidence="1">
    <location>
        <begin position="218"/>
        <end position="327"/>
    </location>
</feature>
<dbReference type="InterPro" id="IPR052079">
    <property type="entry name" value="E3_ligase/Copine_domain"/>
</dbReference>
<accession>A0A1I7RPQ3</accession>
<organism evidence="5 7">
    <name type="scientific">Bursaphelenchus xylophilus</name>
    <name type="common">Pinewood nematode worm</name>
    <name type="synonym">Aphelenchoides xylophilus</name>
    <dbReference type="NCBI Taxonomy" id="6326"/>
    <lineage>
        <taxon>Eukaryota</taxon>
        <taxon>Metazoa</taxon>
        <taxon>Ecdysozoa</taxon>
        <taxon>Nematoda</taxon>
        <taxon>Chromadorea</taxon>
        <taxon>Rhabditida</taxon>
        <taxon>Tylenchina</taxon>
        <taxon>Tylenchomorpha</taxon>
        <taxon>Aphelenchoidea</taxon>
        <taxon>Aphelenchoididae</taxon>
        <taxon>Bursaphelenchus</taxon>
    </lineage>
</organism>
<feature type="compositionally biased region" description="Low complexity" evidence="1">
    <location>
        <begin position="1361"/>
        <end position="1401"/>
    </location>
</feature>
<dbReference type="EMBL" id="CAJFCV020000002">
    <property type="protein sequence ID" value="CAG9096435.1"/>
    <property type="molecule type" value="Genomic_DNA"/>
</dbReference>
<feature type="region of interest" description="Disordered" evidence="1">
    <location>
        <begin position="1983"/>
        <end position="2009"/>
    </location>
</feature>
<feature type="compositionally biased region" description="Basic and acidic residues" evidence="1">
    <location>
        <begin position="2952"/>
        <end position="2982"/>
    </location>
</feature>
<feature type="compositionally biased region" description="Polar residues" evidence="1">
    <location>
        <begin position="1819"/>
        <end position="1842"/>
    </location>
</feature>
<feature type="region of interest" description="Disordered" evidence="1">
    <location>
        <begin position="2706"/>
        <end position="2745"/>
    </location>
</feature>
<dbReference type="WBParaSite" id="BXY_0269400.1">
    <property type="protein sequence ID" value="BXY_0269400.1"/>
    <property type="gene ID" value="BXY_0269400"/>
</dbReference>
<dbReference type="eggNOG" id="KOG1327">
    <property type="taxonomic scope" value="Eukaryota"/>
</dbReference>
<dbReference type="GO" id="GO:0004842">
    <property type="term" value="F:ubiquitin-protein transferase activity"/>
    <property type="evidence" value="ECO:0007669"/>
    <property type="project" value="TreeGrafter"/>
</dbReference>
<dbReference type="EMBL" id="CAJFDI010000002">
    <property type="protein sequence ID" value="CAD5215087.1"/>
    <property type="molecule type" value="Genomic_DNA"/>
</dbReference>
<dbReference type="PANTHER" id="PTHR45751:SF11">
    <property type="entry name" value="COPINE FAMILY PROTEIN 2"/>
    <property type="match status" value="1"/>
</dbReference>
<feature type="region of interest" description="Disordered" evidence="1">
    <location>
        <begin position="1818"/>
        <end position="1859"/>
    </location>
</feature>
<feature type="compositionally biased region" description="Polar residues" evidence="1">
    <location>
        <begin position="2662"/>
        <end position="2674"/>
    </location>
</feature>
<dbReference type="InterPro" id="IPR010734">
    <property type="entry name" value="Copine_C"/>
</dbReference>
<feature type="compositionally biased region" description="Basic and acidic residues" evidence="1">
    <location>
        <begin position="2778"/>
        <end position="2788"/>
    </location>
</feature>
<feature type="compositionally biased region" description="Polar residues" evidence="1">
    <location>
        <begin position="1694"/>
        <end position="1710"/>
    </location>
</feature>
<feature type="region of interest" description="Disordered" evidence="1">
    <location>
        <begin position="339"/>
        <end position="435"/>
    </location>
</feature>
<protein>
    <submittedName>
        <fullName evidence="3">(pine wood nematode) hypothetical protein</fullName>
    </submittedName>
    <submittedName>
        <fullName evidence="7">VWFA domain-containing protein</fullName>
    </submittedName>
</protein>
<dbReference type="Proteomes" id="UP000582659">
    <property type="component" value="Unassembled WGS sequence"/>
</dbReference>
<feature type="region of interest" description="Disordered" evidence="1">
    <location>
        <begin position="1790"/>
        <end position="1809"/>
    </location>
</feature>
<feature type="compositionally biased region" description="Low complexity" evidence="1">
    <location>
        <begin position="389"/>
        <end position="417"/>
    </location>
</feature>
<evidence type="ECO:0000313" key="6">
    <source>
        <dbReference type="Proteomes" id="UP000659654"/>
    </source>
</evidence>
<evidence type="ECO:0000313" key="4">
    <source>
        <dbReference type="EMBL" id="CAG9096435.1"/>
    </source>
</evidence>
<evidence type="ECO:0000313" key="7">
    <source>
        <dbReference type="WBParaSite" id="BXY_0269400.1"/>
    </source>
</evidence>
<evidence type="ECO:0000313" key="3">
    <source>
        <dbReference type="EMBL" id="CAD5215087.1"/>
    </source>
</evidence>
<feature type="compositionally biased region" description="Polar residues" evidence="1">
    <location>
        <begin position="1796"/>
        <end position="1806"/>
    </location>
</feature>
<feature type="compositionally biased region" description="Basic and acidic residues" evidence="1">
    <location>
        <begin position="2652"/>
        <end position="2661"/>
    </location>
</feature>
<evidence type="ECO:0000313" key="5">
    <source>
        <dbReference type="Proteomes" id="UP000095284"/>
    </source>
</evidence>
<feature type="region of interest" description="Disordered" evidence="1">
    <location>
        <begin position="2938"/>
        <end position="2985"/>
    </location>
</feature>
<feature type="compositionally biased region" description="Basic and acidic residues" evidence="1">
    <location>
        <begin position="3172"/>
        <end position="3203"/>
    </location>
</feature>
<dbReference type="GO" id="GO:0005634">
    <property type="term" value="C:nucleus"/>
    <property type="evidence" value="ECO:0007669"/>
    <property type="project" value="TreeGrafter"/>
</dbReference>
<feature type="region of interest" description="Disordered" evidence="1">
    <location>
        <begin position="533"/>
        <end position="573"/>
    </location>
</feature>
<feature type="region of interest" description="Disordered" evidence="1">
    <location>
        <begin position="1360"/>
        <end position="1401"/>
    </location>
</feature>
<dbReference type="Proteomes" id="UP000095284">
    <property type="component" value="Unplaced"/>
</dbReference>
<feature type="region of interest" description="Disordered" evidence="1">
    <location>
        <begin position="1313"/>
        <end position="1337"/>
    </location>
</feature>
<dbReference type="Pfam" id="PF07002">
    <property type="entry name" value="Copine"/>
    <property type="match status" value="1"/>
</dbReference>
<feature type="domain" description="VWFA" evidence="2">
    <location>
        <begin position="5370"/>
        <end position="5562"/>
    </location>
</feature>
<dbReference type="OrthoDB" id="5855668at2759"/>
<feature type="compositionally biased region" description="Low complexity" evidence="1">
    <location>
        <begin position="1502"/>
        <end position="1520"/>
    </location>
</feature>
<feature type="region of interest" description="Disordered" evidence="1">
    <location>
        <begin position="3172"/>
        <end position="3206"/>
    </location>
</feature>
<feature type="region of interest" description="Disordered" evidence="1">
    <location>
        <begin position="2404"/>
        <end position="2451"/>
    </location>
</feature>
<reference evidence="7" key="1">
    <citation type="submission" date="2016-11" db="UniProtKB">
        <authorList>
            <consortium name="WormBaseParasite"/>
        </authorList>
    </citation>
    <scope>IDENTIFICATION</scope>
</reference>
<dbReference type="GO" id="GO:0016567">
    <property type="term" value="P:protein ubiquitination"/>
    <property type="evidence" value="ECO:0007669"/>
    <property type="project" value="TreeGrafter"/>
</dbReference>
<feature type="region of interest" description="Disordered" evidence="1">
    <location>
        <begin position="3371"/>
        <end position="3408"/>
    </location>
</feature>
<keyword evidence="6" id="KW-1185">Reference proteome</keyword>
<dbReference type="SMART" id="SM00327">
    <property type="entry name" value="VWA"/>
    <property type="match status" value="1"/>
</dbReference>
<feature type="compositionally biased region" description="Basic and acidic residues" evidence="1">
    <location>
        <begin position="3388"/>
        <end position="3400"/>
    </location>
</feature>
<reference evidence="4" key="2">
    <citation type="submission" date="2020-08" db="EMBL/GenBank/DDBJ databases">
        <authorList>
            <person name="Kikuchi T."/>
        </authorList>
    </citation>
    <scope>NUCLEOTIDE SEQUENCE</scope>
    <source>
        <strain evidence="3">Ka4C1</strain>
    </source>
</reference>
<dbReference type="PANTHER" id="PTHR45751">
    <property type="entry name" value="COPINE FAMILY PROTEIN 1"/>
    <property type="match status" value="1"/>
</dbReference>
<feature type="region of interest" description="Disordered" evidence="1">
    <location>
        <begin position="1478"/>
        <end position="1531"/>
    </location>
</feature>
<feature type="compositionally biased region" description="Polar residues" evidence="1">
    <location>
        <begin position="379"/>
        <end position="388"/>
    </location>
</feature>
<gene>
    <name evidence="3" type="ORF">BXYJ_LOCUS3854</name>
</gene>
<feature type="region of interest" description="Disordered" evidence="1">
    <location>
        <begin position="2652"/>
        <end position="2674"/>
    </location>
</feature>